<dbReference type="InterPro" id="IPR027385">
    <property type="entry name" value="Beta-barrel_OMP"/>
</dbReference>
<accession>A0A0W8FM00</accession>
<evidence type="ECO:0000259" key="3">
    <source>
        <dbReference type="Pfam" id="PF24125"/>
    </source>
</evidence>
<gene>
    <name evidence="4" type="ORF">ASZ90_008514</name>
</gene>
<reference evidence="4" key="1">
    <citation type="journal article" date="2015" name="Proc. Natl. Acad. Sci. U.S.A.">
        <title>Networks of energetic and metabolic interactions define dynamics in microbial communities.</title>
        <authorList>
            <person name="Embree M."/>
            <person name="Liu J.K."/>
            <person name="Al-Bassam M.M."/>
            <person name="Zengler K."/>
        </authorList>
    </citation>
    <scope>NUCLEOTIDE SEQUENCE</scope>
</reference>
<evidence type="ECO:0000313" key="4">
    <source>
        <dbReference type="EMBL" id="KUG21730.1"/>
    </source>
</evidence>
<dbReference type="EMBL" id="LNQE01001028">
    <property type="protein sequence ID" value="KUG21730.1"/>
    <property type="molecule type" value="Genomic_DNA"/>
</dbReference>
<dbReference type="AlphaFoldDB" id="A0A0W8FM00"/>
<protein>
    <submittedName>
        <fullName evidence="4">Light-harvesting lhii, alpha subunit b / histone protein</fullName>
    </submittedName>
</protein>
<dbReference type="SUPFAM" id="SSF54427">
    <property type="entry name" value="NTF2-like"/>
    <property type="match status" value="1"/>
</dbReference>
<dbReference type="InterPro" id="IPR011250">
    <property type="entry name" value="OMP/PagP_B-barrel"/>
</dbReference>
<sequence length="387" mass="43212">MKKIFIFAVFLMVMFASMAVQAEVNEDTFTVTPFAGGYVFEGNELQRSSYTVGLRAGYNITENIGVEGYFHYIPTEMRDASRHVPDDPWQNVYGYGIEGLYHFSPENKFVPFIAAGIGFVRYGYPEPYRSTKFAVEYGGGLKYFLPYNWANFFFSETIALRADVRHVIPFNDRYNNVLGTFGIEFSFGAQTKEKTKYKSQEPTSQGEPVAPQAEAAVPAAAVPVEEAAPQAEAPAPVEEVAPAVEAPAPVEEVAPKAEVPVPVAEVAVAAPVVASLATDDVKEVVAKWLNSWRSGDMETYQSCYASDFKAKGMDLDGWIKYKKNVRKRSKDITIDIDKLKISVKDDSAMATFNQSYSSSILKDKGKKTLELKKINNQWKIYREVMWS</sequence>
<dbReference type="SUPFAM" id="SSF56925">
    <property type="entry name" value="OMPA-like"/>
    <property type="match status" value="1"/>
</dbReference>
<keyword evidence="1" id="KW-0732">Signal</keyword>
<proteinExistence type="predicted"/>
<dbReference type="Pfam" id="PF13505">
    <property type="entry name" value="OMP_b-brl"/>
    <property type="match status" value="1"/>
</dbReference>
<organism evidence="4">
    <name type="scientific">hydrocarbon metagenome</name>
    <dbReference type="NCBI Taxonomy" id="938273"/>
    <lineage>
        <taxon>unclassified sequences</taxon>
        <taxon>metagenomes</taxon>
        <taxon>ecological metagenomes</taxon>
    </lineage>
</organism>
<dbReference type="InterPro" id="IPR056203">
    <property type="entry name" value="Cds6_C"/>
</dbReference>
<dbReference type="InterPro" id="IPR032710">
    <property type="entry name" value="NTF2-like_dom_sf"/>
</dbReference>
<comment type="caution">
    <text evidence="4">The sequence shown here is derived from an EMBL/GenBank/DDBJ whole genome shotgun (WGS) entry which is preliminary data.</text>
</comment>
<dbReference type="Gene3D" id="2.40.160.20">
    <property type="match status" value="1"/>
</dbReference>
<feature type="domain" description="Cds6 C-terminal" evidence="3">
    <location>
        <begin position="281"/>
        <end position="383"/>
    </location>
</feature>
<dbReference type="Pfam" id="PF24125">
    <property type="entry name" value="Cds6_C"/>
    <property type="match status" value="1"/>
</dbReference>
<dbReference type="Gene3D" id="3.10.450.50">
    <property type="match status" value="1"/>
</dbReference>
<evidence type="ECO:0000256" key="1">
    <source>
        <dbReference type="ARBA" id="ARBA00022729"/>
    </source>
</evidence>
<name>A0A0W8FM00_9ZZZZ</name>
<evidence type="ECO:0000259" key="2">
    <source>
        <dbReference type="Pfam" id="PF13505"/>
    </source>
</evidence>
<feature type="domain" description="Outer membrane protein beta-barrel" evidence="2">
    <location>
        <begin position="8"/>
        <end position="150"/>
    </location>
</feature>